<evidence type="ECO:0000313" key="2">
    <source>
        <dbReference type="Proteomes" id="UP000193920"/>
    </source>
</evidence>
<feature type="non-terminal residue" evidence="1">
    <location>
        <position position="554"/>
    </location>
</feature>
<name>A0A1Y2DMH6_9FUNG</name>
<accession>A0A1Y2DMH6</accession>
<sequence>MNPELLHHHITQLLNEKVNSTSNLNFHNNNENLNIHSLNNIKNNLNLNSVTTTNHTILNHNATSISHPNSSVLDNQTRNTISNLHFSNMEKHHHHKNYHKLDNNKLHLSNVNQKKIHTNDELLNFILHLNEKGHSSVKDEDIPNHELLYNNINTDLINNFNGNLHDLHEIIMQEKNTDHHKDSSTSELATVNNDIINLLANENIQRNLNNQELIEYLINLNEQKSSHNNLNNSLLNNINNEILQHHLNNNNNYHPTSVATTSDSNSIYTTLGQSLNMNHSEEYKDIKSLISPLNNKLHHEHKITSEPLEKDLPENLNENIEYHHQIQNSSEINLQNILQILNSNQNLDLEALQNLLQYAYHEQNRELIQFLETAIQMIIMEQDHHISNQQSINNHSLNNTSEHIDSDLSLSILNNNDHTNQVHSELQSSSHNDLSHQDLLNYSHLNNISNTLLDNNSTDSNLYTHLTQSIDASNSIPVSHIQSVNMDAMNSIPQQFIHSLTTESLTPSTTTDHSFNSLNYSIFHNSEEDHMDHDHNLIIDQMDHDHQIQPTIIF</sequence>
<comment type="caution">
    <text evidence="1">The sequence shown here is derived from an EMBL/GenBank/DDBJ whole genome shotgun (WGS) entry which is preliminary data.</text>
</comment>
<reference evidence="1 2" key="1">
    <citation type="submission" date="2016-08" db="EMBL/GenBank/DDBJ databases">
        <title>A Parts List for Fungal Cellulosomes Revealed by Comparative Genomics.</title>
        <authorList>
            <consortium name="DOE Joint Genome Institute"/>
            <person name="Haitjema C.H."/>
            <person name="Gilmore S.P."/>
            <person name="Henske J.K."/>
            <person name="Solomon K.V."/>
            <person name="De Groot R."/>
            <person name="Kuo A."/>
            <person name="Mondo S.J."/>
            <person name="Salamov A.A."/>
            <person name="Labutti K."/>
            <person name="Zhao Z."/>
            <person name="Chiniquy J."/>
            <person name="Barry K."/>
            <person name="Brewer H.M."/>
            <person name="Purvine S.O."/>
            <person name="Wright A.T."/>
            <person name="Boxma B."/>
            <person name="Van Alen T."/>
            <person name="Hackstein J.H."/>
            <person name="Baker S.E."/>
            <person name="Grigoriev I.V."/>
            <person name="O'Malley M.A."/>
        </authorList>
    </citation>
    <scope>NUCLEOTIDE SEQUENCE [LARGE SCALE GENOMIC DNA]</scope>
    <source>
        <strain evidence="1 2">G1</strain>
    </source>
</reference>
<dbReference type="Proteomes" id="UP000193920">
    <property type="component" value="Unassembled WGS sequence"/>
</dbReference>
<dbReference type="AlphaFoldDB" id="A0A1Y2DMH6"/>
<proteinExistence type="predicted"/>
<dbReference type="EMBL" id="MCOG01000061">
    <property type="protein sequence ID" value="ORY60431.1"/>
    <property type="molecule type" value="Genomic_DNA"/>
</dbReference>
<evidence type="ECO:0000313" key="1">
    <source>
        <dbReference type="EMBL" id="ORY60431.1"/>
    </source>
</evidence>
<organism evidence="1 2">
    <name type="scientific">Neocallimastix californiae</name>
    <dbReference type="NCBI Taxonomy" id="1754190"/>
    <lineage>
        <taxon>Eukaryota</taxon>
        <taxon>Fungi</taxon>
        <taxon>Fungi incertae sedis</taxon>
        <taxon>Chytridiomycota</taxon>
        <taxon>Chytridiomycota incertae sedis</taxon>
        <taxon>Neocallimastigomycetes</taxon>
        <taxon>Neocallimastigales</taxon>
        <taxon>Neocallimastigaceae</taxon>
        <taxon>Neocallimastix</taxon>
    </lineage>
</organism>
<gene>
    <name evidence="1" type="ORF">LY90DRAFT_701229</name>
</gene>
<protein>
    <submittedName>
        <fullName evidence="1">Uncharacterized protein</fullName>
    </submittedName>
</protein>
<keyword evidence="2" id="KW-1185">Reference proteome</keyword>